<evidence type="ECO:0000313" key="6">
    <source>
        <dbReference type="Proteomes" id="UP000075635"/>
    </source>
</evidence>
<accession>A0A150RA80</accession>
<dbReference type="Pfam" id="PF13086">
    <property type="entry name" value="AAA_11"/>
    <property type="match status" value="2"/>
</dbReference>
<dbReference type="Pfam" id="PF11784">
    <property type="entry name" value="DUF3320"/>
    <property type="match status" value="1"/>
</dbReference>
<dbReference type="Pfam" id="PF13195">
    <property type="entry name" value="DUF4011"/>
    <property type="match status" value="1"/>
</dbReference>
<dbReference type="InterPro" id="IPR045055">
    <property type="entry name" value="DNA2/NAM7-like"/>
</dbReference>
<evidence type="ECO:0000259" key="4">
    <source>
        <dbReference type="Pfam" id="PF18741"/>
    </source>
</evidence>
<dbReference type="FunFam" id="3.40.50.300:FF:002063">
    <property type="entry name" value="DNA helicase related protein"/>
    <property type="match status" value="1"/>
</dbReference>
<gene>
    <name evidence="5" type="ORF">BE17_39860</name>
</gene>
<feature type="domain" description="Restriction endonuclease type II-like" evidence="4">
    <location>
        <begin position="1608"/>
        <end position="1704"/>
    </location>
</feature>
<proteinExistence type="predicted"/>
<evidence type="ECO:0000259" key="2">
    <source>
        <dbReference type="Pfam" id="PF13086"/>
    </source>
</evidence>
<feature type="domain" description="DNA2/NAM7 helicase helicase" evidence="2">
    <location>
        <begin position="652"/>
        <end position="715"/>
    </location>
</feature>
<feature type="domain" description="DUF3320" evidence="1">
    <location>
        <begin position="1771"/>
        <end position="1820"/>
    </location>
</feature>
<dbReference type="Gene3D" id="3.40.50.300">
    <property type="entry name" value="P-loop containing nucleotide triphosphate hydrolases"/>
    <property type="match status" value="3"/>
</dbReference>
<dbReference type="InterPro" id="IPR041677">
    <property type="entry name" value="DNA2/NAM7_AAA_11"/>
</dbReference>
<evidence type="ECO:0008006" key="7">
    <source>
        <dbReference type="Google" id="ProtNLM"/>
    </source>
</evidence>
<dbReference type="GO" id="GO:0004386">
    <property type="term" value="F:helicase activity"/>
    <property type="evidence" value="ECO:0007669"/>
    <property type="project" value="InterPro"/>
</dbReference>
<dbReference type="CDD" id="cd18808">
    <property type="entry name" value="SF1_C_Upf1"/>
    <property type="match status" value="1"/>
</dbReference>
<feature type="domain" description="DNA2/NAM7 helicase-like C-terminal" evidence="3">
    <location>
        <begin position="1362"/>
        <end position="1558"/>
    </location>
</feature>
<name>A0A150RA80_SORCE</name>
<dbReference type="InterPro" id="IPR011335">
    <property type="entry name" value="Restrct_endonuc-II-like"/>
</dbReference>
<feature type="domain" description="DNA2/NAM7 helicase helicase" evidence="2">
    <location>
        <begin position="1300"/>
        <end position="1339"/>
    </location>
</feature>
<dbReference type="InterPro" id="IPR025103">
    <property type="entry name" value="DUF4011"/>
</dbReference>
<dbReference type="Gene3D" id="3.40.960.10">
    <property type="entry name" value="VSR Endonuclease"/>
    <property type="match status" value="1"/>
</dbReference>
<dbReference type="EMBL" id="JEMB01002936">
    <property type="protein sequence ID" value="KYF77155.1"/>
    <property type="molecule type" value="Genomic_DNA"/>
</dbReference>
<dbReference type="FunFam" id="3.40.960.10:FF:000002">
    <property type="entry name" value="DNA helicase related protein"/>
    <property type="match status" value="1"/>
</dbReference>
<comment type="caution">
    <text evidence="5">The sequence shown here is derived from an EMBL/GenBank/DDBJ whole genome shotgun (WGS) entry which is preliminary data.</text>
</comment>
<dbReference type="InterPro" id="IPR049468">
    <property type="entry name" value="Restrct_endonuc-II-like_dom"/>
</dbReference>
<sequence length="1938" mass="213138">MPIVSSVQIRNGGSAPLEGAVLTVELAPELGAPVQVPVPTVHGGESTDLGIVDLPLPPERLRAVTEAERARIAWKLVAGGQALAAGSGAIDVLAYNEWPGLRAPPALLAMFVTPNHPVVMLLLRQVRDRLGRATGNNALDGYQSRSTARVTAMVTALYETLQSFGISYAEMPASFEEVGQKVRLPDRILEDQLANCLDMTVLAAACLEQMGLRPLIVTVHGHAFPGVWLVDDRFPECVVNDAARLRTTVALEQLLFFDSSTIIHSPAPRFERAMAVATDYLSRDEDFVFAVDVRVARMDRYRPLPLRDLMRTASAQPAFAAAPGRVTEEARTLLLEAAQMPLEEPPPVVAPRPADPVSARLKQWRDRLLDLSLRNRLLNFRADIKGSVPLEVPDAAAFEDALAEEKAFDLFPRPSDGRDTRDAKLAKVRSDDAELHARLREDLKKGIVHSPLSEVELRTRAIHLDRSARTDLEEGGANTLYAAIGFLRWYESESSDKPRFGPLLLVPVALEYQRTTRRLRLRGLPEEAVPNVTLAEKLQRDFAVDLGALANLDSDEHGRDVPAMFRAVRQAIQRMPRWEVSEEVHLGLFTFTKFLMWRDLGDNAAAVLENPVVRHIASGAQTAFPNAAPAMDPRALDDAVPPARLPVVVDADSTQMAAITSALAGRCFVLQGPPGTGKSQTITNLIAAAMAEGRTVLFVSEKMAALDVVKRRLDQAGLGDFCLELHSHKAQKKQVIESFGKSLSRAAMTAPSAWEQRSAELGKLRAELNAYTRAVHAPRPLGRSFYQASARLLALASAPKIPVVFANVMSATDVQFRGLLEAANAYAVASRDVEPITAHPYRDARLMEWSAQGEQALRAEVEGAIRAIAAVDATARQLASLLGVPMAESLTGLDELVQLGASAASGPVPPSLIDEAGSADLRRRMQEWVGRTRTLAEWRERLGRRWQDSVYQLDLAALEALFKRWAQSFFLFALLFLWGARSRLKPVARGALPPNQEISSDLTLARAALGNAEQIERDRAGLVHAFGGCWTGNDHDDPAPVLARADAFRAALRRYRASSSAPLDRVVALTDPALSPERRNVVAAQAQALSGAITTLRTHVQAVVAGIAPFGGVWPDDTRPGYLHIAHELLSRWHQGFGAFRSFCLYRKQAAQFTQWGAGPIVAAHQAGTLRSSDVVACTERSFLQAWVDAVRDAEPALRTFDGPNRHRLVERFRGADEEHIQLGRQRVAEVLQARLPQVDGALSEASETGRLQRELRKKARHLPIRRLLGEMPNLSTRLKPCFLMSPLSVAQYLPADGRRFDLVVFDEASQICTHDAIGAIARGRQVVIVGDSRQLPPTNFFQRGVADDAPVDDNDVEELESILDEAVAAGLPQQMLGWHYRSRHEALIDFSNQHYYEGHLNVFPAARGRVPELGVEWHPVPGGVYDKSKSRTNRAEAEALVANLVSALRGTPPGERSFGIVTFSMAQQLLIQDLLDEARGKSAEVEAHFASSLTEPVFIKNLENVQGDERDEILFSVGYGPDESGRVWMNFGPLNRSGGERRLNVAITRARMKLRVFSTLTHEQIDLTRTNATGARHLKAFLRYVAERGSSTQQRPVLRNGDFDSDFEREVYEALLAKGYRVDCQVGCGSYRIDLAVVHPERPGVYLLGIECDGASYHSAATARDRDRLRQQVLEGLGWKLHRVWSSDWWFQRSRELERLEEAVRRALEEGSRAPIPRPPVVIAAAPLQEARTPTPPAASVNTSPNLTPKPPPVTPYVKAELTPAPFGVDAIYSGAGARELRARLLGILAVEAPIHLDELSRRIAACFGGTRITDRLRNHLIEHIRGIPGMAVMRGDFVWRADQAYDAWSTFRGPASTGEPRPAEVVPPEEIAAAAAWLLSRSLSTTRDDLIRETARLFGIQRAGAKVSERIAVGIELLRKSGRCAMEGDRIEWRGR</sequence>
<dbReference type="SUPFAM" id="SSF52540">
    <property type="entry name" value="P-loop containing nucleoside triphosphate hydrolases"/>
    <property type="match status" value="1"/>
</dbReference>
<evidence type="ECO:0000313" key="5">
    <source>
        <dbReference type="EMBL" id="KYF77155.1"/>
    </source>
</evidence>
<dbReference type="PANTHER" id="PTHR10887">
    <property type="entry name" value="DNA2/NAM7 HELICASE FAMILY"/>
    <property type="match status" value="1"/>
</dbReference>
<dbReference type="Pfam" id="PF18741">
    <property type="entry name" value="MTES_1575"/>
    <property type="match status" value="1"/>
</dbReference>
<dbReference type="InterPro" id="IPR041679">
    <property type="entry name" value="DNA2/NAM7-like_C"/>
</dbReference>
<dbReference type="InterPro" id="IPR027417">
    <property type="entry name" value="P-loop_NTPase"/>
</dbReference>
<dbReference type="Proteomes" id="UP000075635">
    <property type="component" value="Unassembled WGS sequence"/>
</dbReference>
<dbReference type="InterPro" id="IPR021754">
    <property type="entry name" value="DUF3320"/>
</dbReference>
<dbReference type="InterPro" id="IPR047187">
    <property type="entry name" value="SF1_C_Upf1"/>
</dbReference>
<evidence type="ECO:0000259" key="3">
    <source>
        <dbReference type="Pfam" id="PF13087"/>
    </source>
</evidence>
<protein>
    <recommendedName>
        <fullName evidence="7">DNA helicase</fullName>
    </recommendedName>
</protein>
<organism evidence="5 6">
    <name type="scientific">Sorangium cellulosum</name>
    <name type="common">Polyangium cellulosum</name>
    <dbReference type="NCBI Taxonomy" id="56"/>
    <lineage>
        <taxon>Bacteria</taxon>
        <taxon>Pseudomonadati</taxon>
        <taxon>Myxococcota</taxon>
        <taxon>Polyangia</taxon>
        <taxon>Polyangiales</taxon>
        <taxon>Polyangiaceae</taxon>
        <taxon>Sorangium</taxon>
    </lineage>
</organism>
<evidence type="ECO:0000259" key="1">
    <source>
        <dbReference type="Pfam" id="PF11784"/>
    </source>
</evidence>
<dbReference type="Pfam" id="PF13087">
    <property type="entry name" value="AAA_12"/>
    <property type="match status" value="1"/>
</dbReference>
<reference evidence="5 6" key="1">
    <citation type="submission" date="2014-02" db="EMBL/GenBank/DDBJ databases">
        <title>The small core and large imbalanced accessory genome model reveals a collaborative survival strategy of Sorangium cellulosum strains in nature.</title>
        <authorList>
            <person name="Han K."/>
            <person name="Peng R."/>
            <person name="Blom J."/>
            <person name="Li Y.-Z."/>
        </authorList>
    </citation>
    <scope>NUCLEOTIDE SEQUENCE [LARGE SCALE GENOMIC DNA]</scope>
    <source>
        <strain evidence="5 6">So0011-07</strain>
    </source>
</reference>
<dbReference type="SUPFAM" id="SSF52980">
    <property type="entry name" value="Restriction endonuclease-like"/>
    <property type="match status" value="1"/>
</dbReference>